<evidence type="ECO:0000313" key="3">
    <source>
        <dbReference type="Proteomes" id="UP000000763"/>
    </source>
</evidence>
<reference evidence="3" key="1">
    <citation type="journal article" date="2005" name="Nature">
        <title>The map-based sequence of the rice genome.</title>
        <authorList>
            <consortium name="International rice genome sequencing project (IRGSP)"/>
            <person name="Matsumoto T."/>
            <person name="Wu J."/>
            <person name="Kanamori H."/>
            <person name="Katayose Y."/>
            <person name="Fujisawa M."/>
            <person name="Namiki N."/>
            <person name="Mizuno H."/>
            <person name="Yamamoto K."/>
            <person name="Antonio B.A."/>
            <person name="Baba T."/>
            <person name="Sakata K."/>
            <person name="Nagamura Y."/>
            <person name="Aoki H."/>
            <person name="Arikawa K."/>
            <person name="Arita K."/>
            <person name="Bito T."/>
            <person name="Chiden Y."/>
            <person name="Fujitsuka N."/>
            <person name="Fukunaka R."/>
            <person name="Hamada M."/>
            <person name="Harada C."/>
            <person name="Hayashi A."/>
            <person name="Hijishita S."/>
            <person name="Honda M."/>
            <person name="Hosokawa S."/>
            <person name="Ichikawa Y."/>
            <person name="Idonuma A."/>
            <person name="Iijima M."/>
            <person name="Ikeda M."/>
            <person name="Ikeno M."/>
            <person name="Ito K."/>
            <person name="Ito S."/>
            <person name="Ito T."/>
            <person name="Ito Y."/>
            <person name="Ito Y."/>
            <person name="Iwabuchi A."/>
            <person name="Kamiya K."/>
            <person name="Karasawa W."/>
            <person name="Kurita K."/>
            <person name="Katagiri S."/>
            <person name="Kikuta A."/>
            <person name="Kobayashi H."/>
            <person name="Kobayashi N."/>
            <person name="Machita K."/>
            <person name="Maehara T."/>
            <person name="Masukawa M."/>
            <person name="Mizubayashi T."/>
            <person name="Mukai Y."/>
            <person name="Nagasaki H."/>
            <person name="Nagata Y."/>
            <person name="Naito S."/>
            <person name="Nakashima M."/>
            <person name="Nakama Y."/>
            <person name="Nakamichi Y."/>
            <person name="Nakamura M."/>
            <person name="Meguro A."/>
            <person name="Negishi M."/>
            <person name="Ohta I."/>
            <person name="Ohta T."/>
            <person name="Okamoto M."/>
            <person name="Ono N."/>
            <person name="Saji S."/>
            <person name="Sakaguchi M."/>
            <person name="Sakai K."/>
            <person name="Shibata M."/>
            <person name="Shimokawa T."/>
            <person name="Song J."/>
            <person name="Takazaki Y."/>
            <person name="Terasawa K."/>
            <person name="Tsugane M."/>
            <person name="Tsuji K."/>
            <person name="Ueda S."/>
            <person name="Waki K."/>
            <person name="Yamagata H."/>
            <person name="Yamamoto M."/>
            <person name="Yamamoto S."/>
            <person name="Yamane H."/>
            <person name="Yoshiki S."/>
            <person name="Yoshihara R."/>
            <person name="Yukawa K."/>
            <person name="Zhong H."/>
            <person name="Yano M."/>
            <person name="Yuan Q."/>
            <person name="Ouyang S."/>
            <person name="Liu J."/>
            <person name="Jones K.M."/>
            <person name="Gansberger K."/>
            <person name="Moffat K."/>
            <person name="Hill J."/>
            <person name="Bera J."/>
            <person name="Fadrosh D."/>
            <person name="Jin S."/>
            <person name="Johri S."/>
            <person name="Kim M."/>
            <person name="Overton L."/>
            <person name="Reardon M."/>
            <person name="Tsitrin T."/>
            <person name="Vuong H."/>
            <person name="Weaver B."/>
            <person name="Ciecko A."/>
            <person name="Tallon L."/>
            <person name="Jackson J."/>
            <person name="Pai G."/>
            <person name="Aken S.V."/>
            <person name="Utterback T."/>
            <person name="Reidmuller S."/>
            <person name="Feldblyum T."/>
            <person name="Hsiao J."/>
            <person name="Zismann V."/>
            <person name="Iobst S."/>
            <person name="de Vazeille A.R."/>
            <person name="Buell C.R."/>
            <person name="Ying K."/>
            <person name="Li Y."/>
            <person name="Lu T."/>
            <person name="Huang Y."/>
            <person name="Zhao Q."/>
            <person name="Feng Q."/>
            <person name="Zhang L."/>
            <person name="Zhu J."/>
            <person name="Weng Q."/>
            <person name="Mu J."/>
            <person name="Lu Y."/>
            <person name="Fan D."/>
            <person name="Liu Y."/>
            <person name="Guan J."/>
            <person name="Zhang Y."/>
            <person name="Yu S."/>
            <person name="Liu X."/>
            <person name="Zhang Y."/>
            <person name="Hong G."/>
            <person name="Han B."/>
            <person name="Choisne N."/>
            <person name="Demange N."/>
            <person name="Orjeda G."/>
            <person name="Samain S."/>
            <person name="Cattolico L."/>
            <person name="Pelletier E."/>
            <person name="Couloux A."/>
            <person name="Segurens B."/>
            <person name="Wincker P."/>
            <person name="D'Hont A."/>
            <person name="Scarpelli C."/>
            <person name="Weissenbach J."/>
            <person name="Salanoubat M."/>
            <person name="Quetier F."/>
            <person name="Yu Y."/>
            <person name="Kim H.R."/>
            <person name="Rambo T."/>
            <person name="Currie J."/>
            <person name="Collura K."/>
            <person name="Luo M."/>
            <person name="Yang T."/>
            <person name="Ammiraju J.S.S."/>
            <person name="Engler F."/>
            <person name="Soderlund C."/>
            <person name="Wing R.A."/>
            <person name="Palmer L.E."/>
            <person name="de la Bastide M."/>
            <person name="Spiegel L."/>
            <person name="Nascimento L."/>
            <person name="Zutavern T."/>
            <person name="O'Shaughnessy A."/>
            <person name="Dike S."/>
            <person name="Dedhia N."/>
            <person name="Preston R."/>
            <person name="Balija V."/>
            <person name="McCombie W.R."/>
            <person name="Chow T."/>
            <person name="Chen H."/>
            <person name="Chung M."/>
            <person name="Chen C."/>
            <person name="Shaw J."/>
            <person name="Wu H."/>
            <person name="Hsiao K."/>
            <person name="Chao Y."/>
            <person name="Chu M."/>
            <person name="Cheng C."/>
            <person name="Hour A."/>
            <person name="Lee P."/>
            <person name="Lin S."/>
            <person name="Lin Y."/>
            <person name="Liou J."/>
            <person name="Liu S."/>
            <person name="Hsing Y."/>
            <person name="Raghuvanshi S."/>
            <person name="Mohanty A."/>
            <person name="Bharti A.K."/>
            <person name="Gaur A."/>
            <person name="Gupta V."/>
            <person name="Kumar D."/>
            <person name="Ravi V."/>
            <person name="Vij S."/>
            <person name="Kapur A."/>
            <person name="Khurana P."/>
            <person name="Khurana P."/>
            <person name="Khurana J.P."/>
            <person name="Tyagi A.K."/>
            <person name="Gaikwad K."/>
            <person name="Singh A."/>
            <person name="Dalal V."/>
            <person name="Srivastava S."/>
            <person name="Dixit A."/>
            <person name="Pal A.K."/>
            <person name="Ghazi I.A."/>
            <person name="Yadav M."/>
            <person name="Pandit A."/>
            <person name="Bhargava A."/>
            <person name="Sureshbabu K."/>
            <person name="Batra K."/>
            <person name="Sharma T.R."/>
            <person name="Mohapatra T."/>
            <person name="Singh N.K."/>
            <person name="Messing J."/>
            <person name="Nelson A.B."/>
            <person name="Fuks G."/>
            <person name="Kavchok S."/>
            <person name="Keizer G."/>
            <person name="Linton E."/>
            <person name="Llaca V."/>
            <person name="Song R."/>
            <person name="Tanyolac B."/>
            <person name="Young S."/>
            <person name="Ho-Il K."/>
            <person name="Hahn J.H."/>
            <person name="Sangsakoo G."/>
            <person name="Vanavichit A."/>
            <person name="de Mattos Luiz.A.T."/>
            <person name="Zimmer P.D."/>
            <person name="Malone G."/>
            <person name="Dellagostin O."/>
            <person name="de Oliveira A.C."/>
            <person name="Bevan M."/>
            <person name="Bancroft I."/>
            <person name="Minx P."/>
            <person name="Cordum H."/>
            <person name="Wilson R."/>
            <person name="Cheng Z."/>
            <person name="Jin W."/>
            <person name="Jiang J."/>
            <person name="Leong S.A."/>
            <person name="Iwama H."/>
            <person name="Gojobori T."/>
            <person name="Itoh T."/>
            <person name="Niimura Y."/>
            <person name="Fujii Y."/>
            <person name="Habara T."/>
            <person name="Sakai H."/>
            <person name="Sato Y."/>
            <person name="Wilson G."/>
            <person name="Kumar K."/>
            <person name="McCouch S."/>
            <person name="Juretic N."/>
            <person name="Hoen D."/>
            <person name="Wright S."/>
            <person name="Bruskiewich R."/>
            <person name="Bureau T."/>
            <person name="Miyao A."/>
            <person name="Hirochika H."/>
            <person name="Nishikawa T."/>
            <person name="Kadowaki K."/>
            <person name="Sugiura M."/>
            <person name="Burr B."/>
            <person name="Sasaki T."/>
        </authorList>
    </citation>
    <scope>NUCLEOTIDE SEQUENCE [LARGE SCALE GENOMIC DNA]</scope>
    <source>
        <strain evidence="3">cv. Nipponbare</strain>
    </source>
</reference>
<sequence>MHCLPLLQADEKRRQQAQDSEERKRLCSEDEEAGLIDRRIYRVEACRGGEVLIARFSLATFFLFRLLVSGKLRRPTTLLIDVIVDSTSAADTTSFIILEIDSSTADDNAIVIATTCCQEHCSRKKDGRKKEQNRKEKEKMDGKRDGHDTIFFIKFYERVPPRPAAHTCASRVRHPGLHHPRASLGLAERGAGRRGQVRPPSSREPSRGLRRWTARLLYVRARRQVHVAVACGTLKISPVNASSQTAQPSNQTACGALLRRCDVRAYAIFFCLFSFCGRARIGARLCLRGENASSEPHDRRLIPRRVLGGRRGGHHLMWAPPPGFLLIIRRNLAPDAGLHWFAISGEGVAVVACGEDGECQIGMEDNREGDDERRRRMGRPWQEICRREGDGEKSVVGPTNG</sequence>
<evidence type="ECO:0000313" key="2">
    <source>
        <dbReference type="EMBL" id="BAD27633.1"/>
    </source>
</evidence>
<evidence type="ECO:0000256" key="1">
    <source>
        <dbReference type="SAM" id="MobiDB-lite"/>
    </source>
</evidence>
<feature type="compositionally biased region" description="Basic and acidic residues" evidence="1">
    <location>
        <begin position="384"/>
        <end position="393"/>
    </location>
</feature>
<dbReference type="AlphaFoldDB" id="Q6EUN6"/>
<feature type="compositionally biased region" description="Basic and acidic residues" evidence="1">
    <location>
        <begin position="128"/>
        <end position="143"/>
    </location>
</feature>
<feature type="compositionally biased region" description="Basic and acidic residues" evidence="1">
    <location>
        <begin position="364"/>
        <end position="374"/>
    </location>
</feature>
<accession>Q6EUN6</accession>
<feature type="region of interest" description="Disordered" evidence="1">
    <location>
        <begin position="122"/>
        <end position="143"/>
    </location>
</feature>
<organism evidence="2 3">
    <name type="scientific">Oryza sativa subsp. japonica</name>
    <name type="common">Rice</name>
    <dbReference type="NCBI Taxonomy" id="39947"/>
    <lineage>
        <taxon>Eukaryota</taxon>
        <taxon>Viridiplantae</taxon>
        <taxon>Streptophyta</taxon>
        <taxon>Embryophyta</taxon>
        <taxon>Tracheophyta</taxon>
        <taxon>Spermatophyta</taxon>
        <taxon>Magnoliopsida</taxon>
        <taxon>Liliopsida</taxon>
        <taxon>Poales</taxon>
        <taxon>Poaceae</taxon>
        <taxon>BOP clade</taxon>
        <taxon>Oryzoideae</taxon>
        <taxon>Oryzeae</taxon>
        <taxon>Oryzinae</taxon>
        <taxon>Oryza</taxon>
        <taxon>Oryza sativa</taxon>
    </lineage>
</organism>
<name>Q6EUN6_ORYSJ</name>
<gene>
    <name evidence="2" type="primary">OJ1115_A05.13</name>
</gene>
<proteinExistence type="predicted"/>
<dbReference type="Proteomes" id="UP000000763">
    <property type="component" value="Chromosome 2"/>
</dbReference>
<feature type="region of interest" description="Disordered" evidence="1">
    <location>
        <begin position="363"/>
        <end position="401"/>
    </location>
</feature>
<reference evidence="3" key="2">
    <citation type="journal article" date="2008" name="Nucleic Acids Res.">
        <title>The rice annotation project database (RAP-DB): 2008 update.</title>
        <authorList>
            <consortium name="The rice annotation project (RAP)"/>
        </authorList>
    </citation>
    <scope>GENOME REANNOTATION</scope>
    <source>
        <strain evidence="3">cv. Nipponbare</strain>
    </source>
</reference>
<dbReference type="EMBL" id="AP003999">
    <property type="protein sequence ID" value="BAD27633.1"/>
    <property type="molecule type" value="Genomic_DNA"/>
</dbReference>
<feature type="region of interest" description="Disordered" evidence="1">
    <location>
        <begin position="175"/>
        <end position="207"/>
    </location>
</feature>
<protein>
    <submittedName>
        <fullName evidence="2">Uncharacterized protein</fullName>
    </submittedName>
</protein>